<dbReference type="AlphaFoldDB" id="A0A081NWN1"/>
<keyword evidence="2" id="KW-1185">Reference proteome</keyword>
<dbReference type="EMBL" id="JNVM01000031">
    <property type="protein sequence ID" value="KEQ22854.1"/>
    <property type="molecule type" value="Genomic_DNA"/>
</dbReference>
<gene>
    <name evidence="1" type="ORF">ET33_21120</name>
</gene>
<protein>
    <submittedName>
        <fullName evidence="1">Uncharacterized protein</fullName>
    </submittedName>
</protein>
<dbReference type="RefSeq" id="WP_036690156.1">
    <property type="nucleotide sequence ID" value="NZ_JNVM01000031.1"/>
</dbReference>
<organism evidence="1 2">
    <name type="scientific">Paenibacillus tyrfis</name>
    <dbReference type="NCBI Taxonomy" id="1501230"/>
    <lineage>
        <taxon>Bacteria</taxon>
        <taxon>Bacillati</taxon>
        <taxon>Bacillota</taxon>
        <taxon>Bacilli</taxon>
        <taxon>Bacillales</taxon>
        <taxon>Paenibacillaceae</taxon>
        <taxon>Paenibacillus</taxon>
    </lineage>
</organism>
<proteinExistence type="predicted"/>
<reference evidence="1 2" key="1">
    <citation type="submission" date="2014-06" db="EMBL/GenBank/DDBJ databases">
        <title>Draft genome sequence of Paenibacillus sp. MSt1.</title>
        <authorList>
            <person name="Aw Y.K."/>
            <person name="Ong K.S."/>
            <person name="Gan H.M."/>
            <person name="Lee S.M."/>
        </authorList>
    </citation>
    <scope>NUCLEOTIDE SEQUENCE [LARGE SCALE GENOMIC DNA]</scope>
    <source>
        <strain evidence="1 2">MSt1</strain>
    </source>
</reference>
<evidence type="ECO:0000313" key="1">
    <source>
        <dbReference type="EMBL" id="KEQ22854.1"/>
    </source>
</evidence>
<evidence type="ECO:0000313" key="2">
    <source>
        <dbReference type="Proteomes" id="UP000028123"/>
    </source>
</evidence>
<accession>A0A081NWN1</accession>
<sequence length="91" mass="10509">MRRKKLKLNQERVQNWINDYVSLGISEMKSGMGLLSAKSHVRAAASGARQFYYCFEGSPADILTRIFEIDLALEIAESVLYDNFRLFPQKY</sequence>
<name>A0A081NWN1_9BACL</name>
<comment type="caution">
    <text evidence="1">The sequence shown here is derived from an EMBL/GenBank/DDBJ whole genome shotgun (WGS) entry which is preliminary data.</text>
</comment>
<dbReference type="Proteomes" id="UP000028123">
    <property type="component" value="Unassembled WGS sequence"/>
</dbReference>